<name>A0A445MID2_ENSVE</name>
<reference evidence="2" key="1">
    <citation type="journal article" date="2018" name="Data Brief">
        <title>Genome sequence data from 17 accessions of Ensete ventricosum, a staple food crop for millions in Ethiopia.</title>
        <authorList>
            <person name="Yemataw Z."/>
            <person name="Muzemil S."/>
            <person name="Ambachew D."/>
            <person name="Tripathi L."/>
            <person name="Tesfaye K."/>
            <person name="Chala A."/>
            <person name="Farbos A."/>
            <person name="O'Neill P."/>
            <person name="Moore K."/>
            <person name="Grant M."/>
            <person name="Studholme D.J."/>
        </authorList>
    </citation>
    <scope>NUCLEOTIDE SEQUENCE [LARGE SCALE GENOMIC DNA]</scope>
    <source>
        <tissue evidence="2">Leaf</tissue>
    </source>
</reference>
<sequence length="80" mass="8687">MHRVDVVGNSLGVRRELIEGIKSLLGWRREFTKRRPRLAGRLLGVAEKLTGSKPPVSSGCTTAAQTFGQQTTADPLKLDG</sequence>
<evidence type="ECO:0008006" key="3">
    <source>
        <dbReference type="Google" id="ProtNLM"/>
    </source>
</evidence>
<protein>
    <recommendedName>
        <fullName evidence="3">TFIIS N-terminal domain-containing protein</fullName>
    </recommendedName>
</protein>
<evidence type="ECO:0000256" key="1">
    <source>
        <dbReference type="SAM" id="MobiDB-lite"/>
    </source>
</evidence>
<feature type="region of interest" description="Disordered" evidence="1">
    <location>
        <begin position="53"/>
        <end position="80"/>
    </location>
</feature>
<evidence type="ECO:0000313" key="2">
    <source>
        <dbReference type="EMBL" id="RZR74054.1"/>
    </source>
</evidence>
<organism evidence="2">
    <name type="scientific">Ensete ventricosum</name>
    <name type="common">Abyssinian banana</name>
    <name type="synonym">Musa ensete</name>
    <dbReference type="NCBI Taxonomy" id="4639"/>
    <lineage>
        <taxon>Eukaryota</taxon>
        <taxon>Viridiplantae</taxon>
        <taxon>Streptophyta</taxon>
        <taxon>Embryophyta</taxon>
        <taxon>Tracheophyta</taxon>
        <taxon>Spermatophyta</taxon>
        <taxon>Magnoliopsida</taxon>
        <taxon>Liliopsida</taxon>
        <taxon>Zingiberales</taxon>
        <taxon>Musaceae</taxon>
        <taxon>Ensete</taxon>
    </lineage>
</organism>
<accession>A0A445MID2</accession>
<proteinExistence type="predicted"/>
<gene>
    <name evidence="2" type="ORF">BHM03_00031494</name>
</gene>
<dbReference type="Proteomes" id="UP000290560">
    <property type="component" value="Unassembled WGS sequence"/>
</dbReference>
<dbReference type="AlphaFoldDB" id="A0A445MID2"/>
<dbReference type="EMBL" id="KV876098">
    <property type="protein sequence ID" value="RZR74054.1"/>
    <property type="molecule type" value="Genomic_DNA"/>
</dbReference>
<feature type="compositionally biased region" description="Low complexity" evidence="1">
    <location>
        <begin position="61"/>
        <end position="73"/>
    </location>
</feature>